<evidence type="ECO:0000313" key="1">
    <source>
        <dbReference type="EMBL" id="MBU3855413.1"/>
    </source>
</evidence>
<comment type="caution">
    <text evidence="1">The sequence shown here is derived from an EMBL/GenBank/DDBJ whole genome shotgun (WGS) entry which is preliminary data.</text>
</comment>
<dbReference type="EMBL" id="JAHLFJ010000026">
    <property type="protein sequence ID" value="MBU3855413.1"/>
    <property type="molecule type" value="Genomic_DNA"/>
</dbReference>
<reference evidence="1" key="2">
    <citation type="submission" date="2021-04" db="EMBL/GenBank/DDBJ databases">
        <authorList>
            <person name="Gilroy R."/>
        </authorList>
    </citation>
    <scope>NUCLEOTIDE SEQUENCE</scope>
    <source>
        <strain evidence="1">8470</strain>
    </source>
</reference>
<dbReference type="InterPro" id="IPR010985">
    <property type="entry name" value="Ribbon_hlx_hlx"/>
</dbReference>
<dbReference type="GO" id="GO:0006355">
    <property type="term" value="P:regulation of DNA-templated transcription"/>
    <property type="evidence" value="ECO:0007669"/>
    <property type="project" value="InterPro"/>
</dbReference>
<dbReference type="AlphaFoldDB" id="A0A948TL24"/>
<reference evidence="1" key="1">
    <citation type="journal article" date="2021" name="PeerJ">
        <title>Extensive microbial diversity within the chicken gut microbiome revealed by metagenomics and culture.</title>
        <authorList>
            <person name="Gilroy R."/>
            <person name="Ravi A."/>
            <person name="Getino M."/>
            <person name="Pursley I."/>
            <person name="Horton D.L."/>
            <person name="Alikhan N.F."/>
            <person name="Baker D."/>
            <person name="Gharbi K."/>
            <person name="Hall N."/>
            <person name="Watson M."/>
            <person name="Adriaenssens E.M."/>
            <person name="Foster-Nyarko E."/>
            <person name="Jarju S."/>
            <person name="Secka A."/>
            <person name="Antonio M."/>
            <person name="Oren A."/>
            <person name="Chaudhuri R.R."/>
            <person name="La Ragione R."/>
            <person name="Hildebrand F."/>
            <person name="Pallen M.J."/>
        </authorList>
    </citation>
    <scope>NUCLEOTIDE SEQUENCE</scope>
    <source>
        <strain evidence="1">8470</strain>
    </source>
</reference>
<sequence>MEAVKVRKSTASRLDNALLERLKTEAKRENRSLNSLVEAILMDAMYCVPNAETLEAIEEARSGKYAGVLDASSFDAFMESVNAIE</sequence>
<gene>
    <name evidence="1" type="ORF">H9928_02445</name>
</gene>
<name>A0A948TL24_9BACT</name>
<accession>A0A948TL24</accession>
<protein>
    <submittedName>
        <fullName evidence="1">Toxin-antitoxin system protein</fullName>
    </submittedName>
</protein>
<organism evidence="1 2">
    <name type="scientific">Candidatus Phocaeicola excrementipullorum</name>
    <dbReference type="NCBI Taxonomy" id="2838731"/>
    <lineage>
        <taxon>Bacteria</taxon>
        <taxon>Pseudomonadati</taxon>
        <taxon>Bacteroidota</taxon>
        <taxon>Bacteroidia</taxon>
        <taxon>Bacteroidales</taxon>
        <taxon>Bacteroidaceae</taxon>
        <taxon>Phocaeicola</taxon>
    </lineage>
</organism>
<proteinExistence type="predicted"/>
<dbReference type="Proteomes" id="UP000784286">
    <property type="component" value="Unassembled WGS sequence"/>
</dbReference>
<evidence type="ECO:0000313" key="2">
    <source>
        <dbReference type="Proteomes" id="UP000784286"/>
    </source>
</evidence>
<dbReference type="Gene3D" id="1.10.1220.10">
    <property type="entry name" value="Met repressor-like"/>
    <property type="match status" value="1"/>
</dbReference>
<dbReference type="SUPFAM" id="SSF47598">
    <property type="entry name" value="Ribbon-helix-helix"/>
    <property type="match status" value="1"/>
</dbReference>
<dbReference type="InterPro" id="IPR013321">
    <property type="entry name" value="Arc_rbn_hlx_hlx"/>
</dbReference>